<dbReference type="PANTHER" id="PTHR10652:SF0">
    <property type="entry name" value="ADENYLYL CYCLASE-ASSOCIATED PROTEIN"/>
    <property type="match status" value="1"/>
</dbReference>
<dbReference type="AlphaFoldDB" id="A0AAD7UKU6"/>
<name>A0AAD7UKU6_9STRA</name>
<dbReference type="InterPro" id="IPR006599">
    <property type="entry name" value="CARP_motif"/>
</dbReference>
<comment type="similarity">
    <text evidence="1">Belongs to the CAP family.</text>
</comment>
<feature type="region of interest" description="Disordered" evidence="2">
    <location>
        <begin position="231"/>
        <end position="252"/>
    </location>
</feature>
<sequence length="480" mass="51142">MSETAALQGFLDTLSSRLSVVESKLGVETPAGATTTTTPAGPSEDAKSVKAFDAYCRDCLDPFVAACAALEAPEATTCGEIVTKGWMAMRSFLAMASACKKPAAMPQGVMEFVKPCQEAMQAGAANVQRGDWEFHEKTISEGLQCLSWLLVSPAPVDFIENFIGAQDFWANKIRVKHKTADKALKEKQVKFCDTFKKLMLELMPYVKEHHATGVAYNPKGVDVASFSGAATPAAPTAKGTPKPAAATSSSQGGGLGDLKAALSGGSVTSGLKKVTKDMQTWRAEYKAEGSKVVKAAPKSSKPAAAQKVTKGPPALEFQRRGMKWLVENQTKDEGVITVEMDPKDGVKHTVYICTCYEATIDIKGKCKGVAIDGCVKCNVLFDSAISSMEVVNSKSMKCQARGTVPSVAIDKTDGILTYLSRETLDITSFVTSKSSDMQISFPNDAGDMVEAPIPEQFVHKAKLVGDKAVVSSDVSDLYSH</sequence>
<dbReference type="Gene3D" id="1.25.40.330">
    <property type="entry name" value="Adenylate cyclase-associated CAP, N-terminal domain"/>
    <property type="match status" value="1"/>
</dbReference>
<dbReference type="InterPro" id="IPR001837">
    <property type="entry name" value="Adenylate_cyclase-assoc_CAP"/>
</dbReference>
<evidence type="ECO:0000256" key="1">
    <source>
        <dbReference type="ARBA" id="ARBA00007659"/>
    </source>
</evidence>
<dbReference type="InterPro" id="IPR036222">
    <property type="entry name" value="CAP_N_sf"/>
</dbReference>
<dbReference type="EMBL" id="JAQMWT010000092">
    <property type="protein sequence ID" value="KAJ8610863.1"/>
    <property type="molecule type" value="Genomic_DNA"/>
</dbReference>
<dbReference type="GO" id="GO:0007015">
    <property type="term" value="P:actin filament organization"/>
    <property type="evidence" value="ECO:0007669"/>
    <property type="project" value="TreeGrafter"/>
</dbReference>
<gene>
    <name evidence="4" type="ORF">CTAYLR_009143</name>
</gene>
<dbReference type="InterPro" id="IPR013912">
    <property type="entry name" value="Adenylate_cyclase-assoc_CAP_C"/>
</dbReference>
<dbReference type="InterPro" id="IPR016098">
    <property type="entry name" value="CAP/MinC_C"/>
</dbReference>
<dbReference type="InterPro" id="IPR053950">
    <property type="entry name" value="CAP_N"/>
</dbReference>
<dbReference type="Proteomes" id="UP001230188">
    <property type="component" value="Unassembled WGS sequence"/>
</dbReference>
<dbReference type="PANTHER" id="PTHR10652">
    <property type="entry name" value="ADENYLYL CYCLASE-ASSOCIATED PROTEIN"/>
    <property type="match status" value="1"/>
</dbReference>
<evidence type="ECO:0000313" key="4">
    <source>
        <dbReference type="EMBL" id="KAJ8610863.1"/>
    </source>
</evidence>
<feature type="domain" description="C-CAP/cofactor C-like" evidence="3">
    <location>
        <begin position="312"/>
        <end position="453"/>
    </location>
</feature>
<dbReference type="Gene3D" id="2.160.20.70">
    <property type="match status" value="1"/>
</dbReference>
<dbReference type="InterPro" id="IPR036223">
    <property type="entry name" value="CAP_C_sf"/>
</dbReference>
<dbReference type="SUPFAM" id="SSF101278">
    <property type="entry name" value="N-terminal domain of adenylylcyclase associated protein, CAP"/>
    <property type="match status" value="1"/>
</dbReference>
<dbReference type="GO" id="GO:0005737">
    <property type="term" value="C:cytoplasm"/>
    <property type="evidence" value="ECO:0007669"/>
    <property type="project" value="TreeGrafter"/>
</dbReference>
<accession>A0AAD7UKU6</accession>
<dbReference type="SUPFAM" id="SSF69340">
    <property type="entry name" value="C-terminal domain of adenylylcyclase associated protein"/>
    <property type="match status" value="1"/>
</dbReference>
<dbReference type="PROSITE" id="PS51329">
    <property type="entry name" value="C_CAP_COFACTOR_C"/>
    <property type="match status" value="1"/>
</dbReference>
<evidence type="ECO:0000313" key="5">
    <source>
        <dbReference type="Proteomes" id="UP001230188"/>
    </source>
</evidence>
<dbReference type="Pfam" id="PF21938">
    <property type="entry name" value="CAP_N"/>
    <property type="match status" value="1"/>
</dbReference>
<dbReference type="InterPro" id="IPR017901">
    <property type="entry name" value="C-CAP_CF_C-like"/>
</dbReference>
<evidence type="ECO:0000259" key="3">
    <source>
        <dbReference type="PROSITE" id="PS51329"/>
    </source>
</evidence>
<dbReference type="GO" id="GO:0003779">
    <property type="term" value="F:actin binding"/>
    <property type="evidence" value="ECO:0007669"/>
    <property type="project" value="InterPro"/>
</dbReference>
<evidence type="ECO:0000256" key="2">
    <source>
        <dbReference type="SAM" id="MobiDB-lite"/>
    </source>
</evidence>
<comment type="caution">
    <text evidence="4">The sequence shown here is derived from an EMBL/GenBank/DDBJ whole genome shotgun (WGS) entry which is preliminary data.</text>
</comment>
<dbReference type="SMART" id="SM00673">
    <property type="entry name" value="CARP"/>
    <property type="match status" value="2"/>
</dbReference>
<dbReference type="GO" id="GO:0019933">
    <property type="term" value="P:cAMP-mediated signaling"/>
    <property type="evidence" value="ECO:0007669"/>
    <property type="project" value="TreeGrafter"/>
</dbReference>
<dbReference type="Pfam" id="PF08603">
    <property type="entry name" value="CAP_C"/>
    <property type="match status" value="1"/>
</dbReference>
<proteinExistence type="inferred from homology"/>
<keyword evidence="5" id="KW-1185">Reference proteome</keyword>
<organism evidence="4 5">
    <name type="scientific">Chrysophaeum taylorii</name>
    <dbReference type="NCBI Taxonomy" id="2483200"/>
    <lineage>
        <taxon>Eukaryota</taxon>
        <taxon>Sar</taxon>
        <taxon>Stramenopiles</taxon>
        <taxon>Ochrophyta</taxon>
        <taxon>Pelagophyceae</taxon>
        <taxon>Pelagomonadales</taxon>
        <taxon>Pelagomonadaceae</taxon>
        <taxon>Chrysophaeum</taxon>
    </lineage>
</organism>
<dbReference type="GO" id="GO:0008179">
    <property type="term" value="F:adenylate cyclase binding"/>
    <property type="evidence" value="ECO:0007669"/>
    <property type="project" value="TreeGrafter"/>
</dbReference>
<protein>
    <recommendedName>
        <fullName evidence="3">C-CAP/cofactor C-like domain-containing protein</fullName>
    </recommendedName>
</protein>
<reference evidence="4" key="1">
    <citation type="submission" date="2023-01" db="EMBL/GenBank/DDBJ databases">
        <title>Metagenome sequencing of chrysophaentin producing Chrysophaeum taylorii.</title>
        <authorList>
            <person name="Davison J."/>
            <person name="Bewley C."/>
        </authorList>
    </citation>
    <scope>NUCLEOTIDE SEQUENCE</scope>
    <source>
        <strain evidence="4">NIES-1699</strain>
    </source>
</reference>
<feature type="compositionally biased region" description="Low complexity" evidence="2">
    <location>
        <begin position="231"/>
        <end position="247"/>
    </location>
</feature>